<accession>A0AAW7X3K4</accession>
<dbReference type="Proteomes" id="UP001169760">
    <property type="component" value="Unassembled WGS sequence"/>
</dbReference>
<organism evidence="1 2">
    <name type="scientific">Saccharophagus degradans</name>
    <dbReference type="NCBI Taxonomy" id="86304"/>
    <lineage>
        <taxon>Bacteria</taxon>
        <taxon>Pseudomonadati</taxon>
        <taxon>Pseudomonadota</taxon>
        <taxon>Gammaproteobacteria</taxon>
        <taxon>Cellvibrionales</taxon>
        <taxon>Cellvibrionaceae</taxon>
        <taxon>Saccharophagus</taxon>
    </lineage>
</organism>
<name>A0AAW7X3K4_9GAMM</name>
<sequence>MQQTSIAEAILALDELLQALNDAYWEVNNINQKDALFEIVTTLHEETNELAKLSIEDHSMPYEPITAKFRSSCKKLSVIQKNIESWFIRTTTSERVSVALPKAAALISDECLIV</sequence>
<dbReference type="RefSeq" id="WP_303490467.1">
    <property type="nucleotide sequence ID" value="NZ_JAUOPB010000001.1"/>
</dbReference>
<dbReference type="AlphaFoldDB" id="A0AAW7X3K4"/>
<protein>
    <submittedName>
        <fullName evidence="1">Uncharacterized protein</fullName>
    </submittedName>
</protein>
<evidence type="ECO:0000313" key="2">
    <source>
        <dbReference type="Proteomes" id="UP001169760"/>
    </source>
</evidence>
<dbReference type="EMBL" id="JAUOPB010000001">
    <property type="protein sequence ID" value="MDO6421196.1"/>
    <property type="molecule type" value="Genomic_DNA"/>
</dbReference>
<reference evidence="1" key="1">
    <citation type="submission" date="2023-07" db="EMBL/GenBank/DDBJ databases">
        <title>Genome content predicts the carbon catabolic preferences of heterotrophic bacteria.</title>
        <authorList>
            <person name="Gralka M."/>
        </authorList>
    </citation>
    <scope>NUCLEOTIDE SEQUENCE</scope>
    <source>
        <strain evidence="1">I3M17_2</strain>
    </source>
</reference>
<comment type="caution">
    <text evidence="1">The sequence shown here is derived from an EMBL/GenBank/DDBJ whole genome shotgun (WGS) entry which is preliminary data.</text>
</comment>
<evidence type="ECO:0000313" key="1">
    <source>
        <dbReference type="EMBL" id="MDO6421196.1"/>
    </source>
</evidence>
<gene>
    <name evidence="1" type="ORF">Q4521_01790</name>
</gene>
<proteinExistence type="predicted"/>